<keyword evidence="3" id="KW-1185">Reference proteome</keyword>
<dbReference type="EMBL" id="JAAIUW010000006">
    <property type="protein sequence ID" value="KAF7826376.1"/>
    <property type="molecule type" value="Genomic_DNA"/>
</dbReference>
<sequence>MKSYLEMRDKSVEIGDIAGCIYEELFDSFAIIIDREAGFVVPREMVTLLNFGVWVKYFQIPKKLRRTNGKVKIKKLQEKSAVQGRRDSKLRRKRQGRGMLTKKGKDKWKAKGYPTEI</sequence>
<dbReference type="Proteomes" id="UP000634136">
    <property type="component" value="Unassembled WGS sequence"/>
</dbReference>
<accession>A0A834TT01</accession>
<organism evidence="2 3">
    <name type="scientific">Senna tora</name>
    <dbReference type="NCBI Taxonomy" id="362788"/>
    <lineage>
        <taxon>Eukaryota</taxon>
        <taxon>Viridiplantae</taxon>
        <taxon>Streptophyta</taxon>
        <taxon>Embryophyta</taxon>
        <taxon>Tracheophyta</taxon>
        <taxon>Spermatophyta</taxon>
        <taxon>Magnoliopsida</taxon>
        <taxon>eudicotyledons</taxon>
        <taxon>Gunneridae</taxon>
        <taxon>Pentapetalae</taxon>
        <taxon>rosids</taxon>
        <taxon>fabids</taxon>
        <taxon>Fabales</taxon>
        <taxon>Fabaceae</taxon>
        <taxon>Caesalpinioideae</taxon>
        <taxon>Cassia clade</taxon>
        <taxon>Senna</taxon>
    </lineage>
</organism>
<feature type="compositionally biased region" description="Basic residues" evidence="1">
    <location>
        <begin position="88"/>
        <end position="110"/>
    </location>
</feature>
<evidence type="ECO:0000313" key="3">
    <source>
        <dbReference type="Proteomes" id="UP000634136"/>
    </source>
</evidence>
<name>A0A834TT01_9FABA</name>
<feature type="region of interest" description="Disordered" evidence="1">
    <location>
        <begin position="75"/>
        <end position="117"/>
    </location>
</feature>
<evidence type="ECO:0000256" key="1">
    <source>
        <dbReference type="SAM" id="MobiDB-lite"/>
    </source>
</evidence>
<proteinExistence type="predicted"/>
<evidence type="ECO:0000313" key="2">
    <source>
        <dbReference type="EMBL" id="KAF7826376.1"/>
    </source>
</evidence>
<comment type="caution">
    <text evidence="2">The sequence shown here is derived from an EMBL/GenBank/DDBJ whole genome shotgun (WGS) entry which is preliminary data.</text>
</comment>
<protein>
    <submittedName>
        <fullName evidence="2">Uncharacterized protein</fullName>
    </submittedName>
</protein>
<dbReference type="AlphaFoldDB" id="A0A834TT01"/>
<gene>
    <name evidence="2" type="ORF">G2W53_017540</name>
</gene>
<reference evidence="2" key="1">
    <citation type="submission" date="2020-09" db="EMBL/GenBank/DDBJ databases">
        <title>Genome-Enabled Discovery of Anthraquinone Biosynthesis in Senna tora.</title>
        <authorList>
            <person name="Kang S.-H."/>
            <person name="Pandey R.P."/>
            <person name="Lee C.-M."/>
            <person name="Sim J.-S."/>
            <person name="Jeong J.-T."/>
            <person name="Choi B.-S."/>
            <person name="Jung M."/>
            <person name="Ginzburg D."/>
            <person name="Zhao K."/>
            <person name="Won S.Y."/>
            <person name="Oh T.-J."/>
            <person name="Yu Y."/>
            <person name="Kim N.-H."/>
            <person name="Lee O.R."/>
            <person name="Lee T.-H."/>
            <person name="Bashyal P."/>
            <person name="Kim T.-S."/>
            <person name="Lee W.-H."/>
            <person name="Kawkins C."/>
            <person name="Kim C.-K."/>
            <person name="Kim J.S."/>
            <person name="Ahn B.O."/>
            <person name="Rhee S.Y."/>
            <person name="Sohng J.K."/>
        </authorList>
    </citation>
    <scope>NUCLEOTIDE SEQUENCE</scope>
    <source>
        <tissue evidence="2">Leaf</tissue>
    </source>
</reference>